<dbReference type="Proteomes" id="UP000034764">
    <property type="component" value="Unassembled WGS sequence"/>
</dbReference>
<dbReference type="Gene3D" id="3.90.550.10">
    <property type="entry name" value="Spore Coat Polysaccharide Biosynthesis Protein SpsA, Chain A"/>
    <property type="match status" value="1"/>
</dbReference>
<dbReference type="EMBL" id="LBXD01000002">
    <property type="protein sequence ID" value="KKR23968.1"/>
    <property type="molecule type" value="Genomic_DNA"/>
</dbReference>
<sequence length="124" mass="14286">SIIKSQKENFKDFLGYNFTATTKNIGMWAGQEELLRHSSGQYIVVLSVDIILDKNFLLYTIEAMERDASIGAVQPKIYRFDLDNTRVQTTKIIDTCGFKIFKSRRVINIKKIIINTTSKKKYLA</sequence>
<dbReference type="SUPFAM" id="SSF53448">
    <property type="entry name" value="Nucleotide-diphospho-sugar transferases"/>
    <property type="match status" value="1"/>
</dbReference>
<evidence type="ECO:0000313" key="2">
    <source>
        <dbReference type="Proteomes" id="UP000034764"/>
    </source>
</evidence>
<reference evidence="1 2" key="1">
    <citation type="journal article" date="2015" name="Nature">
        <title>rRNA introns, odd ribosomes, and small enigmatic genomes across a large radiation of phyla.</title>
        <authorList>
            <person name="Brown C.T."/>
            <person name="Hug L.A."/>
            <person name="Thomas B.C."/>
            <person name="Sharon I."/>
            <person name="Castelle C.J."/>
            <person name="Singh A."/>
            <person name="Wilkins M.J."/>
            <person name="Williams K.H."/>
            <person name="Banfield J.F."/>
        </authorList>
    </citation>
    <scope>NUCLEOTIDE SEQUENCE [LARGE SCALE GENOMIC DNA]</scope>
</reference>
<protein>
    <submittedName>
        <fullName evidence="1">Uncharacterized protein</fullName>
    </submittedName>
</protein>
<name>A0A0G0P7N1_9BACT</name>
<evidence type="ECO:0000313" key="1">
    <source>
        <dbReference type="EMBL" id="KKR23968.1"/>
    </source>
</evidence>
<accession>A0A0G0P7N1</accession>
<gene>
    <name evidence="1" type="ORF">UT53_C0002G0001</name>
</gene>
<dbReference type="InterPro" id="IPR029044">
    <property type="entry name" value="Nucleotide-diphossugar_trans"/>
</dbReference>
<proteinExistence type="predicted"/>
<comment type="caution">
    <text evidence="1">The sequence shown here is derived from an EMBL/GenBank/DDBJ whole genome shotgun (WGS) entry which is preliminary data.</text>
</comment>
<organism evidence="1 2">
    <name type="scientific">Candidatus Yanofskybacteria bacterium GW2011_GWD2_39_48</name>
    <dbReference type="NCBI Taxonomy" id="1619031"/>
    <lineage>
        <taxon>Bacteria</taxon>
        <taxon>Candidatus Yanofskyibacteriota</taxon>
    </lineage>
</organism>
<dbReference type="AlphaFoldDB" id="A0A0G0P7N1"/>
<feature type="non-terminal residue" evidence="1">
    <location>
        <position position="1"/>
    </location>
</feature>